<proteinExistence type="predicted"/>
<protein>
    <submittedName>
        <fullName evidence="1">Uncharacterized protein</fullName>
    </submittedName>
</protein>
<accession>A0A2H0N4T8</accession>
<gene>
    <name evidence="1" type="ORF">COV59_01835</name>
</gene>
<name>A0A2H0N4T8_9BACT</name>
<evidence type="ECO:0000313" key="1">
    <source>
        <dbReference type="EMBL" id="PIR03907.1"/>
    </source>
</evidence>
<comment type="caution">
    <text evidence="1">The sequence shown here is derived from an EMBL/GenBank/DDBJ whole genome shotgun (WGS) entry which is preliminary data.</text>
</comment>
<reference evidence="1 2" key="1">
    <citation type="submission" date="2017-09" db="EMBL/GenBank/DDBJ databases">
        <title>Depth-based differentiation of microbial function through sediment-hosted aquifers and enrichment of novel symbionts in the deep terrestrial subsurface.</title>
        <authorList>
            <person name="Probst A.J."/>
            <person name="Ladd B."/>
            <person name="Jarett J.K."/>
            <person name="Geller-Mcgrath D.E."/>
            <person name="Sieber C.M."/>
            <person name="Emerson J.B."/>
            <person name="Anantharaman K."/>
            <person name="Thomas B.C."/>
            <person name="Malmstrom R."/>
            <person name="Stieglmeier M."/>
            <person name="Klingl A."/>
            <person name="Woyke T."/>
            <person name="Ryan C.M."/>
            <person name="Banfield J.F."/>
        </authorList>
    </citation>
    <scope>NUCLEOTIDE SEQUENCE [LARGE SCALE GENOMIC DNA]</scope>
    <source>
        <strain evidence="1">CG11_big_fil_rev_8_21_14_0_20_39_34</strain>
    </source>
</reference>
<organism evidence="1 2">
    <name type="scientific">Candidatus Magasanikbacteria bacterium CG11_big_fil_rev_8_21_14_0_20_39_34</name>
    <dbReference type="NCBI Taxonomy" id="1974653"/>
    <lineage>
        <taxon>Bacteria</taxon>
        <taxon>Candidatus Magasanikiibacteriota</taxon>
    </lineage>
</organism>
<sequence length="305" mass="31814">MSEKNLHHGAIGFLWLILSLICFFFFSHASRALASPTVDSITISDSSGGASTGDINLVDNSTKEIYIHGGFSDLDGCDDVQNGGDVELVLYRSGVVEAESCTTDPLNCYKASITGGCSISNCTTGLETNANYECNVSLQYYADATDAGTYATDVWTAYIRATDSGAATGQSTSNTEVNSLVGIQVGGGINYGALELGATSTEDASVIVQNTGNRSLDINLSGEDMSCDVGTIDVSQQRFSVTSTVVYADMTALATSTQRAQLSLAKQLSAGVYSTSSLNFKLVMPTSSLAGVCSGLVNFNALVDN</sequence>
<dbReference type="Proteomes" id="UP000229600">
    <property type="component" value="Unassembled WGS sequence"/>
</dbReference>
<evidence type="ECO:0000313" key="2">
    <source>
        <dbReference type="Proteomes" id="UP000229600"/>
    </source>
</evidence>
<dbReference type="EMBL" id="PCWN01000007">
    <property type="protein sequence ID" value="PIR03907.1"/>
    <property type="molecule type" value="Genomic_DNA"/>
</dbReference>
<dbReference type="AlphaFoldDB" id="A0A2H0N4T8"/>